<feature type="transmembrane region" description="Helical" evidence="1">
    <location>
        <begin position="12"/>
        <end position="30"/>
    </location>
</feature>
<feature type="transmembrane region" description="Helical" evidence="1">
    <location>
        <begin position="80"/>
        <end position="99"/>
    </location>
</feature>
<keyword evidence="1" id="KW-0472">Membrane</keyword>
<dbReference type="Proteomes" id="UP001163821">
    <property type="component" value="Unassembled WGS sequence"/>
</dbReference>
<comment type="caution">
    <text evidence="2">The sequence shown here is derived from an EMBL/GenBank/DDBJ whole genome shotgun (WGS) entry which is preliminary data.</text>
</comment>
<accession>A0AA42C8R8</accession>
<dbReference type="EMBL" id="JAPAAF010000085">
    <property type="protein sequence ID" value="MCW0485029.1"/>
    <property type="molecule type" value="Genomic_DNA"/>
</dbReference>
<organism evidence="2 3">
    <name type="scientific">Gaoshiqia sediminis</name>
    <dbReference type="NCBI Taxonomy" id="2986998"/>
    <lineage>
        <taxon>Bacteria</taxon>
        <taxon>Pseudomonadati</taxon>
        <taxon>Bacteroidota</taxon>
        <taxon>Bacteroidia</taxon>
        <taxon>Marinilabiliales</taxon>
        <taxon>Prolixibacteraceae</taxon>
        <taxon>Gaoshiqia</taxon>
    </lineage>
</organism>
<keyword evidence="3" id="KW-1185">Reference proteome</keyword>
<gene>
    <name evidence="2" type="ORF">N2K84_20035</name>
</gene>
<name>A0AA42C8R8_9BACT</name>
<dbReference type="RefSeq" id="WP_282593614.1">
    <property type="nucleotide sequence ID" value="NZ_JAPAAF010000085.1"/>
</dbReference>
<proteinExistence type="predicted"/>
<reference evidence="2" key="1">
    <citation type="submission" date="2022-10" db="EMBL/GenBank/DDBJ databases">
        <title>Gaoshiqiia sediminis gen. nov., sp. nov., isolated from coastal sediment.</title>
        <authorList>
            <person name="Yu W.X."/>
            <person name="Mu D.S."/>
            <person name="Du J.Z."/>
            <person name="Liang Y.Q."/>
        </authorList>
    </citation>
    <scope>NUCLEOTIDE SEQUENCE</scope>
    <source>
        <strain evidence="2">A06</strain>
    </source>
</reference>
<evidence type="ECO:0000313" key="2">
    <source>
        <dbReference type="EMBL" id="MCW0485029.1"/>
    </source>
</evidence>
<sequence length="195" mass="23239">MNILLKMKAWQLFFISFILPWILSFLYLFFVDLETFDAVDKLMGAISIMYYSVFLAWNYKVVKTFNKNSDALTKKQIKRLDWLIAVLVIYILYLTTHISKIFPDSVIVSILIWILILAASFAFFYILFSTAKTLKYMQLKNQLRTSDIIVEMFVIFYFPIGVWWVQKKVNRYYNEYKNNNGENIFESNSKKQLAE</sequence>
<feature type="transmembrane region" description="Helical" evidence="1">
    <location>
        <begin position="148"/>
        <end position="166"/>
    </location>
</feature>
<feature type="transmembrane region" description="Helical" evidence="1">
    <location>
        <begin position="42"/>
        <end position="59"/>
    </location>
</feature>
<protein>
    <submittedName>
        <fullName evidence="2">Uncharacterized protein</fullName>
    </submittedName>
</protein>
<evidence type="ECO:0000256" key="1">
    <source>
        <dbReference type="SAM" id="Phobius"/>
    </source>
</evidence>
<evidence type="ECO:0000313" key="3">
    <source>
        <dbReference type="Proteomes" id="UP001163821"/>
    </source>
</evidence>
<keyword evidence="1" id="KW-1133">Transmembrane helix</keyword>
<dbReference type="AlphaFoldDB" id="A0AA42C8R8"/>
<feature type="transmembrane region" description="Helical" evidence="1">
    <location>
        <begin position="105"/>
        <end position="128"/>
    </location>
</feature>
<keyword evidence="1" id="KW-0812">Transmembrane</keyword>